<proteinExistence type="predicted"/>
<feature type="region of interest" description="Disordered" evidence="1">
    <location>
        <begin position="1"/>
        <end position="36"/>
    </location>
</feature>
<accession>A0A2G9V160</accession>
<sequence>MTDLEGHLAQQQYPVDPLTPTRPPPPRGTLSEPAKLRLEGGRWDFNRTVAQMNTKNKLTTIYETVLKKQFTAHYAQDDTEALMQVCLAYGKEFVDYADNKAADFPF</sequence>
<dbReference type="GO" id="GO:0003676">
    <property type="term" value="F:nucleic acid binding"/>
    <property type="evidence" value="ECO:0007669"/>
    <property type="project" value="InterPro"/>
</dbReference>
<name>A0A2G9V160_TELCI</name>
<dbReference type="InterPro" id="IPR036397">
    <property type="entry name" value="RNaseH_sf"/>
</dbReference>
<dbReference type="Proteomes" id="UP000230423">
    <property type="component" value="Unassembled WGS sequence"/>
</dbReference>
<organism evidence="2 3">
    <name type="scientific">Teladorsagia circumcincta</name>
    <name type="common">Brown stomach worm</name>
    <name type="synonym">Ostertagia circumcincta</name>
    <dbReference type="NCBI Taxonomy" id="45464"/>
    <lineage>
        <taxon>Eukaryota</taxon>
        <taxon>Metazoa</taxon>
        <taxon>Ecdysozoa</taxon>
        <taxon>Nematoda</taxon>
        <taxon>Chromadorea</taxon>
        <taxon>Rhabditida</taxon>
        <taxon>Rhabditina</taxon>
        <taxon>Rhabditomorpha</taxon>
        <taxon>Strongyloidea</taxon>
        <taxon>Trichostrongylidae</taxon>
        <taxon>Teladorsagia</taxon>
    </lineage>
</organism>
<dbReference type="SUPFAM" id="SSF53098">
    <property type="entry name" value="Ribonuclease H-like"/>
    <property type="match status" value="1"/>
</dbReference>
<reference evidence="2 3" key="1">
    <citation type="submission" date="2015-09" db="EMBL/GenBank/DDBJ databases">
        <title>Draft genome of the parasitic nematode Teladorsagia circumcincta isolate WARC Sus (inbred).</title>
        <authorList>
            <person name="Mitreva M."/>
        </authorList>
    </citation>
    <scope>NUCLEOTIDE SEQUENCE [LARGE SCALE GENOMIC DNA]</scope>
    <source>
        <strain evidence="2 3">S</strain>
    </source>
</reference>
<gene>
    <name evidence="2" type="ORF">TELCIR_01713</name>
</gene>
<protein>
    <submittedName>
        <fullName evidence="2">Uncharacterized protein</fullName>
    </submittedName>
</protein>
<dbReference type="AlphaFoldDB" id="A0A2G9V160"/>
<dbReference type="InterPro" id="IPR012337">
    <property type="entry name" value="RNaseH-like_sf"/>
</dbReference>
<evidence type="ECO:0000256" key="1">
    <source>
        <dbReference type="SAM" id="MobiDB-lite"/>
    </source>
</evidence>
<evidence type="ECO:0000313" key="3">
    <source>
        <dbReference type="Proteomes" id="UP000230423"/>
    </source>
</evidence>
<evidence type="ECO:0000313" key="2">
    <source>
        <dbReference type="EMBL" id="PIO76234.1"/>
    </source>
</evidence>
<dbReference type="OrthoDB" id="10250935at2759"/>
<keyword evidence="3" id="KW-1185">Reference proteome</keyword>
<dbReference type="EMBL" id="KZ345069">
    <property type="protein sequence ID" value="PIO76234.1"/>
    <property type="molecule type" value="Genomic_DNA"/>
</dbReference>
<dbReference type="Gene3D" id="3.30.420.10">
    <property type="entry name" value="Ribonuclease H-like superfamily/Ribonuclease H"/>
    <property type="match status" value="1"/>
</dbReference>